<feature type="region of interest" description="Disordered" evidence="1">
    <location>
        <begin position="208"/>
        <end position="256"/>
    </location>
</feature>
<organism evidence="2 3">
    <name type="scientific">Ursus maritimus</name>
    <name type="common">Polar bear</name>
    <name type="synonym">Thalarctos maritimus</name>
    <dbReference type="NCBI Taxonomy" id="29073"/>
    <lineage>
        <taxon>Eukaryota</taxon>
        <taxon>Metazoa</taxon>
        <taxon>Chordata</taxon>
        <taxon>Craniata</taxon>
        <taxon>Vertebrata</taxon>
        <taxon>Euteleostomi</taxon>
        <taxon>Mammalia</taxon>
        <taxon>Eutheria</taxon>
        <taxon>Laurasiatheria</taxon>
        <taxon>Carnivora</taxon>
        <taxon>Caniformia</taxon>
        <taxon>Ursidae</taxon>
        <taxon>Ursus</taxon>
    </lineage>
</organism>
<feature type="region of interest" description="Disordered" evidence="1">
    <location>
        <begin position="1"/>
        <end position="103"/>
    </location>
</feature>
<proteinExistence type="predicted"/>
<name>A0A8M1EZ99_URSMA</name>
<evidence type="ECO:0000256" key="1">
    <source>
        <dbReference type="SAM" id="MobiDB-lite"/>
    </source>
</evidence>
<dbReference type="KEGG" id="umr:103663156"/>
<reference evidence="3" key="1">
    <citation type="submission" date="2025-08" db="UniProtKB">
        <authorList>
            <consortium name="RefSeq"/>
        </authorList>
    </citation>
    <scope>IDENTIFICATION</scope>
    <source>
        <tissue evidence="3">Whole blood</tissue>
    </source>
</reference>
<feature type="compositionally biased region" description="Polar residues" evidence="1">
    <location>
        <begin position="10"/>
        <end position="19"/>
    </location>
</feature>
<evidence type="ECO:0000313" key="3">
    <source>
        <dbReference type="RefSeq" id="XP_040476321.1"/>
    </source>
</evidence>
<protein>
    <submittedName>
        <fullName evidence="3">Uncharacterized protein LOC103663156 isoform X1</fullName>
    </submittedName>
</protein>
<dbReference type="GeneID" id="103663156"/>
<dbReference type="AlphaFoldDB" id="A0A8M1EZ99"/>
<dbReference type="Proteomes" id="UP000261680">
    <property type="component" value="Unplaced"/>
</dbReference>
<keyword evidence="2" id="KW-1185">Reference proteome</keyword>
<feature type="compositionally biased region" description="Basic and acidic residues" evidence="1">
    <location>
        <begin position="148"/>
        <end position="159"/>
    </location>
</feature>
<feature type="region of interest" description="Disordered" evidence="1">
    <location>
        <begin position="148"/>
        <end position="172"/>
    </location>
</feature>
<feature type="compositionally biased region" description="Polar residues" evidence="1">
    <location>
        <begin position="211"/>
        <end position="241"/>
    </location>
</feature>
<feature type="compositionally biased region" description="Polar residues" evidence="1">
    <location>
        <begin position="54"/>
        <end position="66"/>
    </location>
</feature>
<dbReference type="RefSeq" id="XP_040476321.1">
    <property type="nucleotide sequence ID" value="XM_040620387.1"/>
</dbReference>
<sequence length="315" mass="34132">MWEAPAFSDLQAQSGTTHTALRIGRAGAPGPLAHRGRILPPTPKEAPKPRVNGVATQRRLSGSDTEAGTCRPASTKPERTVPHGSGGTVFPGQPTSPGAERRAGAPNANIWEMSRRAVKAAGWTREALGWCGRDSWEMSRRAVKAAGRTRETLGPEQKHVGHAAQSFKSGWSGEGSDQFGRLGLGGSCANKNCWVHSFTLMTLLHVGSGGSSREQQPNPVCGFSSTGRTSRRQLSSNSWSRETWDIPNTPEEHPGRRSTCHFLHQSWWSSVDCEAAHLHVNPCGPPLAGLLGFYFLRFPKPSLGYKGRQDHHLLL</sequence>
<accession>A0A8M1EZ99</accession>
<evidence type="ECO:0000313" key="2">
    <source>
        <dbReference type="Proteomes" id="UP000261680"/>
    </source>
</evidence>
<gene>
    <name evidence="3" type="primary">LOC103663156</name>
</gene>